<dbReference type="Proteomes" id="UP001066276">
    <property type="component" value="Chromosome 6"/>
</dbReference>
<dbReference type="Gene3D" id="2.60.120.920">
    <property type="match status" value="1"/>
</dbReference>
<accession>A0AAV7Q4W4</accession>
<dbReference type="InterPro" id="IPR013320">
    <property type="entry name" value="ConA-like_dom_sf"/>
</dbReference>
<dbReference type="PROSITE" id="PS50119">
    <property type="entry name" value="ZF_BBOX"/>
    <property type="match status" value="1"/>
</dbReference>
<protein>
    <submittedName>
        <fullName evidence="10">Uncharacterized protein</fullName>
    </submittedName>
</protein>
<dbReference type="PANTHER" id="PTHR24103">
    <property type="entry name" value="E3 UBIQUITIN-PROTEIN LIGASE TRIM"/>
    <property type="match status" value="1"/>
</dbReference>
<feature type="domain" description="B30.2/SPRY" evidence="9">
    <location>
        <begin position="397"/>
        <end position="571"/>
    </location>
</feature>
<dbReference type="InterPro" id="IPR001870">
    <property type="entry name" value="B30.2/SPRY"/>
</dbReference>
<feature type="domain" description="RING-type" evidence="7">
    <location>
        <begin position="128"/>
        <end position="176"/>
    </location>
</feature>
<dbReference type="SUPFAM" id="SSF57850">
    <property type="entry name" value="RING/U-box"/>
    <property type="match status" value="1"/>
</dbReference>
<evidence type="ECO:0000256" key="5">
    <source>
        <dbReference type="PROSITE-ProRule" id="PRU00024"/>
    </source>
</evidence>
<dbReference type="CDD" id="cd13733">
    <property type="entry name" value="SPRY_PRY_C-I_1"/>
    <property type="match status" value="1"/>
</dbReference>
<dbReference type="InterPro" id="IPR000315">
    <property type="entry name" value="Znf_B-box"/>
</dbReference>
<dbReference type="Pfam" id="PF13765">
    <property type="entry name" value="PRY"/>
    <property type="match status" value="1"/>
</dbReference>
<evidence type="ECO:0000313" key="11">
    <source>
        <dbReference type="Proteomes" id="UP001066276"/>
    </source>
</evidence>
<dbReference type="SMART" id="SM00336">
    <property type="entry name" value="BBOX"/>
    <property type="match status" value="1"/>
</dbReference>
<dbReference type="Gene3D" id="3.30.40.10">
    <property type="entry name" value="Zinc/RING finger domain, C3HC4 (zinc finger)"/>
    <property type="match status" value="1"/>
</dbReference>
<dbReference type="SMART" id="SM00449">
    <property type="entry name" value="SPRY"/>
    <property type="match status" value="1"/>
</dbReference>
<dbReference type="InterPro" id="IPR017907">
    <property type="entry name" value="Znf_RING_CS"/>
</dbReference>
<dbReference type="InterPro" id="IPR006574">
    <property type="entry name" value="PRY"/>
</dbReference>
<dbReference type="PROSITE" id="PS50188">
    <property type="entry name" value="B302_SPRY"/>
    <property type="match status" value="1"/>
</dbReference>
<dbReference type="EMBL" id="JANPWB010000010">
    <property type="protein sequence ID" value="KAJ1134681.1"/>
    <property type="molecule type" value="Genomic_DNA"/>
</dbReference>
<organism evidence="10 11">
    <name type="scientific">Pleurodeles waltl</name>
    <name type="common">Iberian ribbed newt</name>
    <dbReference type="NCBI Taxonomy" id="8319"/>
    <lineage>
        <taxon>Eukaryota</taxon>
        <taxon>Metazoa</taxon>
        <taxon>Chordata</taxon>
        <taxon>Craniata</taxon>
        <taxon>Vertebrata</taxon>
        <taxon>Euteleostomi</taxon>
        <taxon>Amphibia</taxon>
        <taxon>Batrachia</taxon>
        <taxon>Caudata</taxon>
        <taxon>Salamandroidea</taxon>
        <taxon>Salamandridae</taxon>
        <taxon>Pleurodelinae</taxon>
        <taxon>Pleurodeles</taxon>
    </lineage>
</organism>
<dbReference type="Pfam" id="PF00622">
    <property type="entry name" value="SPRY"/>
    <property type="match status" value="1"/>
</dbReference>
<evidence type="ECO:0000259" key="9">
    <source>
        <dbReference type="PROSITE" id="PS50188"/>
    </source>
</evidence>
<feature type="domain" description="B box-type" evidence="8">
    <location>
        <begin position="207"/>
        <end position="248"/>
    </location>
</feature>
<feature type="coiled-coil region" evidence="6">
    <location>
        <begin position="256"/>
        <end position="355"/>
    </location>
</feature>
<evidence type="ECO:0000259" key="8">
    <source>
        <dbReference type="PROSITE" id="PS50119"/>
    </source>
</evidence>
<reference evidence="10" key="1">
    <citation type="journal article" date="2022" name="bioRxiv">
        <title>Sequencing and chromosome-scale assembly of the giantPleurodeles waltlgenome.</title>
        <authorList>
            <person name="Brown T."/>
            <person name="Elewa A."/>
            <person name="Iarovenko S."/>
            <person name="Subramanian E."/>
            <person name="Araus A.J."/>
            <person name="Petzold A."/>
            <person name="Susuki M."/>
            <person name="Suzuki K.-i.T."/>
            <person name="Hayashi T."/>
            <person name="Toyoda A."/>
            <person name="Oliveira C."/>
            <person name="Osipova E."/>
            <person name="Leigh N.D."/>
            <person name="Simon A."/>
            <person name="Yun M.H."/>
        </authorList>
    </citation>
    <scope>NUCLEOTIDE SEQUENCE</scope>
    <source>
        <strain evidence="10">20211129_DDA</strain>
        <tissue evidence="10">Liver</tissue>
    </source>
</reference>
<dbReference type="Gene3D" id="3.30.160.60">
    <property type="entry name" value="Classic Zinc Finger"/>
    <property type="match status" value="1"/>
</dbReference>
<keyword evidence="3" id="KW-0862">Zinc</keyword>
<dbReference type="InterPro" id="IPR003877">
    <property type="entry name" value="SPRY_dom"/>
</dbReference>
<gene>
    <name evidence="10" type="ORF">NDU88_001130</name>
</gene>
<evidence type="ECO:0000256" key="1">
    <source>
        <dbReference type="ARBA" id="ARBA00022723"/>
    </source>
</evidence>
<evidence type="ECO:0000313" key="10">
    <source>
        <dbReference type="EMBL" id="KAJ1134681.1"/>
    </source>
</evidence>
<dbReference type="InterPro" id="IPR001841">
    <property type="entry name" value="Znf_RING"/>
</dbReference>
<dbReference type="GO" id="GO:0008270">
    <property type="term" value="F:zinc ion binding"/>
    <property type="evidence" value="ECO:0007669"/>
    <property type="project" value="UniProtKB-KW"/>
</dbReference>
<dbReference type="PROSITE" id="PS00518">
    <property type="entry name" value="ZF_RING_1"/>
    <property type="match status" value="1"/>
</dbReference>
<evidence type="ECO:0000259" key="7">
    <source>
        <dbReference type="PROSITE" id="PS50089"/>
    </source>
</evidence>
<dbReference type="InterPro" id="IPR043136">
    <property type="entry name" value="B30.2/SPRY_sf"/>
</dbReference>
<keyword evidence="4 6" id="KW-0175">Coiled coil</keyword>
<evidence type="ECO:0000256" key="4">
    <source>
        <dbReference type="ARBA" id="ARBA00023054"/>
    </source>
</evidence>
<dbReference type="PROSITE" id="PS50089">
    <property type="entry name" value="ZF_RING_2"/>
    <property type="match status" value="1"/>
</dbReference>
<proteinExistence type="predicted"/>
<dbReference type="Pfam" id="PF00643">
    <property type="entry name" value="zf-B_box"/>
    <property type="match status" value="1"/>
</dbReference>
<dbReference type="InterPro" id="IPR013083">
    <property type="entry name" value="Znf_RING/FYVE/PHD"/>
</dbReference>
<dbReference type="AlphaFoldDB" id="A0AAV7Q4W4"/>
<evidence type="ECO:0000256" key="6">
    <source>
        <dbReference type="SAM" id="Coils"/>
    </source>
</evidence>
<dbReference type="SUPFAM" id="SSF57845">
    <property type="entry name" value="B-box zinc-binding domain"/>
    <property type="match status" value="1"/>
</dbReference>
<dbReference type="SUPFAM" id="SSF49899">
    <property type="entry name" value="Concanavalin A-like lectins/glucanases"/>
    <property type="match status" value="1"/>
</dbReference>
<comment type="caution">
    <text evidence="10">The sequence shown here is derived from an EMBL/GenBank/DDBJ whole genome shotgun (WGS) entry which is preliminary data.</text>
</comment>
<evidence type="ECO:0000256" key="2">
    <source>
        <dbReference type="ARBA" id="ARBA00022771"/>
    </source>
</evidence>
<dbReference type="SMART" id="SM00184">
    <property type="entry name" value="RING"/>
    <property type="match status" value="1"/>
</dbReference>
<name>A0AAV7Q4W4_PLEWA</name>
<dbReference type="InterPro" id="IPR050143">
    <property type="entry name" value="TRIM/RBCC"/>
</dbReference>
<dbReference type="InterPro" id="IPR003879">
    <property type="entry name" value="Butyrophylin_SPRY"/>
</dbReference>
<dbReference type="SMART" id="SM00589">
    <property type="entry name" value="PRY"/>
    <property type="match status" value="1"/>
</dbReference>
<dbReference type="Pfam" id="PF15227">
    <property type="entry name" value="zf-C3HC4_4"/>
    <property type="match status" value="1"/>
</dbReference>
<keyword evidence="2 5" id="KW-0863">Zinc-finger</keyword>
<dbReference type="PRINTS" id="PR01407">
    <property type="entry name" value="BUTYPHLNCDUF"/>
</dbReference>
<keyword evidence="11" id="KW-1185">Reference proteome</keyword>
<sequence length="571" mass="64933">MALRCRHGPCAGGYFREALLVWDERTPADTGAEHHLLRCTDVTESQEGRRLKQKEFAFAPTLGFQKRRRLMQLLEVTFKASPLSADSCTGEESKNRALVTGSSSRQPGVGLPMSSQVLAASLTSEVTCPICLDFYTDPVRLECEHNFCRLCLDQHRLQQEEEEAKDKKDFTCPQCREAFPPQTQPKSNRLLATIVERVRSLRMQPTGEMQCCTKHEERLKLYCEDDQEPLCVVCGVSKEHKGHQVTPLHEAAPLIKAALERNLQQLEARREGILDAYSRQQKMTEDLQTLAASLRENVHSEYQKLQRFLQEEEEALLENLRAEESRILQEMEENLGALVQEKTVLEQEIQRVQDNLATQDSTTWLKDAAELKSRWTKGLREYGVVSQSLDMGNYRGPLQYMAWKKMWTLIDPVPESLSLDPQSANSYLVISEDRISARYSYASQPCPDSLEHFDFCPSVLASESFSSGRHYWEVDVGDRPDWELGVAEESASRDGWIIITPENGYWTFGHVACSTVGVYLDYEMGQLSFYDAETSRHLHTLGGSFTTKLHPFFFPSADSSAKPLRLLHSGF</sequence>
<evidence type="ECO:0000256" key="3">
    <source>
        <dbReference type="ARBA" id="ARBA00022833"/>
    </source>
</evidence>
<keyword evidence="1" id="KW-0479">Metal-binding</keyword>